<keyword evidence="3" id="KW-1185">Reference proteome</keyword>
<dbReference type="HOGENOM" id="CLU_197708_0_0_1"/>
<evidence type="ECO:0000313" key="2">
    <source>
        <dbReference type="EMBL" id="AEO68680.1"/>
    </source>
</evidence>
<dbReference type="EMBL" id="CP003012">
    <property type="protein sequence ID" value="AEO68680.1"/>
    <property type="molecule type" value="Genomic_DNA"/>
</dbReference>
<feature type="non-terminal residue" evidence="2">
    <location>
        <position position="53"/>
    </location>
</feature>
<feature type="chain" id="PRO_5003436397" evidence="1">
    <location>
        <begin position="19"/>
        <end position="53"/>
    </location>
</feature>
<sequence>MKASLLLTPVLFFVSVRALCDGTPDVSWQHYESCDDPNLPDCNTRCQNIGYGC</sequence>
<organism evidence="2 3">
    <name type="scientific">Thermothielavioides terrestris (strain ATCC 38088 / NRRL 8126)</name>
    <name type="common">Thielavia terrestris</name>
    <dbReference type="NCBI Taxonomy" id="578455"/>
    <lineage>
        <taxon>Eukaryota</taxon>
        <taxon>Fungi</taxon>
        <taxon>Dikarya</taxon>
        <taxon>Ascomycota</taxon>
        <taxon>Pezizomycotina</taxon>
        <taxon>Sordariomycetes</taxon>
        <taxon>Sordariomycetidae</taxon>
        <taxon>Sordariales</taxon>
        <taxon>Chaetomiaceae</taxon>
        <taxon>Thermothielavioides</taxon>
        <taxon>Thermothielavioides terrestris</taxon>
    </lineage>
</organism>
<protein>
    <submittedName>
        <fullName evidence="2">Uncharacterized protein</fullName>
    </submittedName>
</protein>
<dbReference type="eggNOG" id="ENOG502RJ22">
    <property type="taxonomic scope" value="Eukaryota"/>
</dbReference>
<evidence type="ECO:0000313" key="3">
    <source>
        <dbReference type="Proteomes" id="UP000008181"/>
    </source>
</evidence>
<gene>
    <name evidence="2" type="ORF">THITE_2022036</name>
</gene>
<dbReference type="RefSeq" id="XP_003655016.1">
    <property type="nucleotide sequence ID" value="XM_003654968.1"/>
</dbReference>
<proteinExistence type="predicted"/>
<reference evidence="2 3" key="1">
    <citation type="journal article" date="2011" name="Nat. Biotechnol.">
        <title>Comparative genomic analysis of the thermophilic biomass-degrading fungi Myceliophthora thermophila and Thielavia terrestris.</title>
        <authorList>
            <person name="Berka R.M."/>
            <person name="Grigoriev I.V."/>
            <person name="Otillar R."/>
            <person name="Salamov A."/>
            <person name="Grimwood J."/>
            <person name="Reid I."/>
            <person name="Ishmael N."/>
            <person name="John T."/>
            <person name="Darmond C."/>
            <person name="Moisan M.-C."/>
            <person name="Henrissat B."/>
            <person name="Coutinho P.M."/>
            <person name="Lombard V."/>
            <person name="Natvig D.O."/>
            <person name="Lindquist E."/>
            <person name="Schmutz J."/>
            <person name="Lucas S."/>
            <person name="Harris P."/>
            <person name="Powlowski J."/>
            <person name="Bellemare A."/>
            <person name="Taylor D."/>
            <person name="Butler G."/>
            <person name="de Vries R.P."/>
            <person name="Allijn I.E."/>
            <person name="van den Brink J."/>
            <person name="Ushinsky S."/>
            <person name="Storms R."/>
            <person name="Powell A.J."/>
            <person name="Paulsen I.T."/>
            <person name="Elbourne L.D.H."/>
            <person name="Baker S.E."/>
            <person name="Magnuson J."/>
            <person name="LaBoissiere S."/>
            <person name="Clutterbuck A.J."/>
            <person name="Martinez D."/>
            <person name="Wogulis M."/>
            <person name="de Leon A.L."/>
            <person name="Rey M.W."/>
            <person name="Tsang A."/>
        </authorList>
    </citation>
    <scope>NUCLEOTIDE SEQUENCE [LARGE SCALE GENOMIC DNA]</scope>
    <source>
        <strain evidence="3">ATCC 38088 / NRRL 8126</strain>
    </source>
</reference>
<feature type="signal peptide" evidence="1">
    <location>
        <begin position="1"/>
        <end position="18"/>
    </location>
</feature>
<dbReference type="KEGG" id="ttt:THITE_2022036"/>
<dbReference type="OrthoDB" id="10386868at2759"/>
<dbReference type="AlphaFoldDB" id="G2R9D9"/>
<name>G2R9D9_THETT</name>
<dbReference type="GeneID" id="11524169"/>
<accession>G2R9D9</accession>
<dbReference type="Proteomes" id="UP000008181">
    <property type="component" value="Chromosome 4"/>
</dbReference>
<evidence type="ECO:0000256" key="1">
    <source>
        <dbReference type="SAM" id="SignalP"/>
    </source>
</evidence>
<keyword evidence="1" id="KW-0732">Signal</keyword>